<keyword evidence="2" id="KW-1185">Reference proteome</keyword>
<gene>
    <name evidence="1" type="ORF">SERLA73DRAFT_66874</name>
</gene>
<protein>
    <submittedName>
        <fullName evidence="1">Uncharacterized protein</fullName>
    </submittedName>
</protein>
<dbReference type="HOGENOM" id="CLU_183195_0_0_1"/>
<sequence length="88" mass="9982">MRLNGTTRALTEVDPETQSILLRRLHSRINAFNDNIIFLLKCNMDIKYIGSGQAAKALVYYITDYITKSSLPVHIGFDALKHTIQQNS</sequence>
<feature type="non-terminal residue" evidence="1">
    <location>
        <position position="88"/>
    </location>
</feature>
<organism evidence="2">
    <name type="scientific">Serpula lacrymans var. lacrymans (strain S7.3)</name>
    <name type="common">Dry rot fungus</name>
    <dbReference type="NCBI Taxonomy" id="936435"/>
    <lineage>
        <taxon>Eukaryota</taxon>
        <taxon>Fungi</taxon>
        <taxon>Dikarya</taxon>
        <taxon>Basidiomycota</taxon>
        <taxon>Agaricomycotina</taxon>
        <taxon>Agaricomycetes</taxon>
        <taxon>Agaricomycetidae</taxon>
        <taxon>Boletales</taxon>
        <taxon>Coniophorineae</taxon>
        <taxon>Serpulaceae</taxon>
        <taxon>Serpula</taxon>
    </lineage>
</organism>
<name>F8QIV6_SERL3</name>
<dbReference type="InParanoid" id="F8QIV6"/>
<evidence type="ECO:0000313" key="1">
    <source>
        <dbReference type="EMBL" id="EGN91762.1"/>
    </source>
</evidence>
<reference evidence="2" key="1">
    <citation type="journal article" date="2011" name="Science">
        <title>The plant cell wall-decomposing machinery underlies the functional diversity of forest fungi.</title>
        <authorList>
            <person name="Eastwood D.C."/>
            <person name="Floudas D."/>
            <person name="Binder M."/>
            <person name="Majcherczyk A."/>
            <person name="Schneider P."/>
            <person name="Aerts A."/>
            <person name="Asiegbu F.O."/>
            <person name="Baker S.E."/>
            <person name="Barry K."/>
            <person name="Bendiksby M."/>
            <person name="Blumentritt M."/>
            <person name="Coutinho P.M."/>
            <person name="Cullen D."/>
            <person name="de Vries R.P."/>
            <person name="Gathman A."/>
            <person name="Goodell B."/>
            <person name="Henrissat B."/>
            <person name="Ihrmark K."/>
            <person name="Kauserud H."/>
            <person name="Kohler A."/>
            <person name="LaButti K."/>
            <person name="Lapidus A."/>
            <person name="Lavin J.L."/>
            <person name="Lee Y.-H."/>
            <person name="Lindquist E."/>
            <person name="Lilly W."/>
            <person name="Lucas S."/>
            <person name="Morin E."/>
            <person name="Murat C."/>
            <person name="Oguiza J.A."/>
            <person name="Park J."/>
            <person name="Pisabarro A.G."/>
            <person name="Riley R."/>
            <person name="Rosling A."/>
            <person name="Salamov A."/>
            <person name="Schmidt O."/>
            <person name="Schmutz J."/>
            <person name="Skrede I."/>
            <person name="Stenlid J."/>
            <person name="Wiebenga A."/>
            <person name="Xie X."/>
            <person name="Kuees U."/>
            <person name="Hibbett D.S."/>
            <person name="Hoffmeister D."/>
            <person name="Hoegberg N."/>
            <person name="Martin F."/>
            <person name="Grigoriev I.V."/>
            <person name="Watkinson S.C."/>
        </authorList>
    </citation>
    <scope>NUCLEOTIDE SEQUENCE [LARGE SCALE GENOMIC DNA]</scope>
    <source>
        <strain evidence="2">strain S7.3</strain>
    </source>
</reference>
<dbReference type="EMBL" id="GL945535">
    <property type="protein sequence ID" value="EGN91762.1"/>
    <property type="molecule type" value="Genomic_DNA"/>
</dbReference>
<dbReference type="Proteomes" id="UP000008063">
    <property type="component" value="Unassembled WGS sequence"/>
</dbReference>
<proteinExistence type="predicted"/>
<accession>F8QIV6</accession>
<evidence type="ECO:0000313" key="2">
    <source>
        <dbReference type="Proteomes" id="UP000008063"/>
    </source>
</evidence>
<dbReference type="AlphaFoldDB" id="F8QIV6"/>
<dbReference type="OrthoDB" id="3267861at2759"/>
<dbReference type="OMA" id="PVHIGFD"/>